<feature type="region of interest" description="Disordered" evidence="2">
    <location>
        <begin position="1087"/>
        <end position="1110"/>
    </location>
</feature>
<dbReference type="PANTHER" id="PTHR45710:SF36">
    <property type="entry name" value="C-TYPE LECTIN DOMAIN-CONTAINING PROTEIN"/>
    <property type="match status" value="1"/>
</dbReference>
<keyword evidence="3" id="KW-0472">Membrane</keyword>
<feature type="compositionally biased region" description="Basic and acidic residues" evidence="2">
    <location>
        <begin position="1087"/>
        <end position="1097"/>
    </location>
</feature>
<dbReference type="PANTHER" id="PTHR45710">
    <property type="entry name" value="C-TYPE LECTIN DOMAIN-CONTAINING PROTEIN 180"/>
    <property type="match status" value="1"/>
</dbReference>
<evidence type="ECO:0000256" key="3">
    <source>
        <dbReference type="SAM" id="Phobius"/>
    </source>
</evidence>
<dbReference type="InterPro" id="IPR001304">
    <property type="entry name" value="C-type_lectin-like"/>
</dbReference>
<dbReference type="InterPro" id="IPR016187">
    <property type="entry name" value="CTDL_fold"/>
</dbReference>
<dbReference type="PROSITE" id="PS50041">
    <property type="entry name" value="C_TYPE_LECTIN_2"/>
    <property type="match status" value="4"/>
</dbReference>
<feature type="domain" description="C-type lectin" evidence="4">
    <location>
        <begin position="428"/>
        <end position="543"/>
    </location>
</feature>
<accession>A0A6P7YXM9</accession>
<evidence type="ECO:0000313" key="5">
    <source>
        <dbReference type="Proteomes" id="UP000515156"/>
    </source>
</evidence>
<proteinExistence type="predicted"/>
<dbReference type="Gene3D" id="3.10.100.10">
    <property type="entry name" value="Mannose-Binding Protein A, subunit A"/>
    <property type="match status" value="4"/>
</dbReference>
<dbReference type="InterPro" id="IPR016186">
    <property type="entry name" value="C-type_lectin-like/link_sf"/>
</dbReference>
<dbReference type="Pfam" id="PF00059">
    <property type="entry name" value="Lectin_C"/>
    <property type="match status" value="4"/>
</dbReference>
<dbReference type="OrthoDB" id="9029751at2759"/>
<feature type="domain" description="C-type lectin" evidence="4">
    <location>
        <begin position="931"/>
        <end position="1041"/>
    </location>
</feature>
<evidence type="ECO:0000256" key="2">
    <source>
        <dbReference type="SAM" id="MobiDB-lite"/>
    </source>
</evidence>
<feature type="domain" description="C-type lectin" evidence="4">
    <location>
        <begin position="174"/>
        <end position="287"/>
    </location>
</feature>
<dbReference type="GO" id="GO:0005886">
    <property type="term" value="C:plasma membrane"/>
    <property type="evidence" value="ECO:0007669"/>
    <property type="project" value="UniProtKB-SubCell"/>
</dbReference>
<name>A0A6P7YXM9_9AMPH</name>
<dbReference type="AlphaFoldDB" id="A0A6P7YXM9"/>
<dbReference type="SMART" id="SM00034">
    <property type="entry name" value="CLECT"/>
    <property type="match status" value="4"/>
</dbReference>
<feature type="domain" description="C-type lectin" evidence="4">
    <location>
        <begin position="684"/>
        <end position="796"/>
    </location>
</feature>
<evidence type="ECO:0000256" key="1">
    <source>
        <dbReference type="ARBA" id="ARBA00004401"/>
    </source>
</evidence>
<keyword evidence="3" id="KW-0812">Transmembrane</keyword>
<dbReference type="Proteomes" id="UP000515156">
    <property type="component" value="Chromosome 8"/>
</dbReference>
<keyword evidence="3" id="KW-1133">Transmembrane helix</keyword>
<evidence type="ECO:0000313" key="6">
    <source>
        <dbReference type="RefSeq" id="XP_030069291.1"/>
    </source>
</evidence>
<protein>
    <submittedName>
        <fullName evidence="6">Uncharacterized protein LOC115476857</fullName>
    </submittedName>
</protein>
<gene>
    <name evidence="6" type="primary">LOC115476857</name>
</gene>
<dbReference type="Gene3D" id="2.170.300.10">
    <property type="entry name" value="Tie2 ligand-binding domain superfamily"/>
    <property type="match status" value="1"/>
</dbReference>
<dbReference type="SUPFAM" id="SSF56436">
    <property type="entry name" value="C-type lectin-like"/>
    <property type="match status" value="4"/>
</dbReference>
<dbReference type="InParanoid" id="A0A6P7YXM9"/>
<dbReference type="CDD" id="cd00037">
    <property type="entry name" value="CLECT"/>
    <property type="match status" value="4"/>
</dbReference>
<dbReference type="RefSeq" id="XP_030069291.1">
    <property type="nucleotide sequence ID" value="XM_030213431.1"/>
</dbReference>
<dbReference type="InterPro" id="IPR050828">
    <property type="entry name" value="C-type_lectin/matrix_domain"/>
</dbReference>
<reference evidence="6" key="1">
    <citation type="submission" date="2025-08" db="UniProtKB">
        <authorList>
            <consortium name="RefSeq"/>
        </authorList>
    </citation>
    <scope>IDENTIFICATION</scope>
</reference>
<dbReference type="KEGG" id="muo:115476857"/>
<evidence type="ECO:0000259" key="4">
    <source>
        <dbReference type="PROSITE" id="PS50041"/>
    </source>
</evidence>
<keyword evidence="5" id="KW-1185">Reference proteome</keyword>
<feature type="transmembrane region" description="Helical" evidence="3">
    <location>
        <begin position="1055"/>
        <end position="1076"/>
    </location>
</feature>
<sequence>MSVAENCVLIRNHGELLQAENCSMELPFVCKRPDTVDMFLSYPGHVVTLRENLLPVTYISLESAKAACLYEKDHCTGVVSSEKKYFLVSGTEIIQSTGQAHDFYLKTGCTQGHFGTHCQAVCPPCHNRLPCNAVTGTCVGTSSFTCTLQSMDPRCSGGKVSSNLCPFRPKWHYFHSACYYIENQSNKTWAEARERCRSFKETGLFVMNSTLEKMWVLSQNVSSWIGLTYMTRNSSYIWIDGTAAGAQGSRIFTIGSPILTKQKTCVMTFGYFLVSDVCSSFRGWICKRAEVVSLYTEYSGKSLYTPHVPTANIYRDLEAAKNVCRVRQMCTGVVLTGNSYVLHSSTVLFNSWKNGVDTLLKTDCQHGRYGAQCEDKCPKCLHSSPCSGYSGLCSDHLYCSNKTQNLFFCESGYIFSGKCPTEAGWWYWHGSCYYFQTTRKSSWMEAVQLCRQYQDAHLLWIVSAEEKEWLLTKTSQITTWTGLSGHKYCSVLAWSYSQYPYTTETWLPVRRRTSNYKCCAHFAGSDGSLTAIGCSQKHLWTCKRKEEAVDILQYSPYYLLGKATSNSSITSLQEALKLCRSQRSLCNGILKSEEKHRTMFASQIVQIKGYTGPDKIAYLKSACAPGYYGPECRETCVCNDPVSCNPFTGECIGILQCLSEFVEHQCQRGVLSLKCPRDPGWWYWNDTCYYIEARNTTLTREEARDFCTAYNGTHLLQLDSEAEKAWVSSMLNGSVWIGISTLGQRSAHGNSKKTPSGLSAPHSKTANANPNECFQLGAAGTVRRVSCLTLSSWVCERKEGYSMFWRYPGRVLLNPLEQLNYSSLAFAQSACFLEPHCTGVTKWKKRYTPVLGTQLVYSLNGQDAAYLFSACSEGWYGSYCQEKCPQCPGKLVCNKITGRCDSRVTCQERRDLKLCEYRLTSSHCFAFWRYWNGSCYYFAPYVMSWREAHAMCRKFKGAQLLKLNTTEEQIWVSQTVVRNSWIGLRYNISTGLWFWADDEQAAPSWDLINVTDYLAVCVQIMPTTGLFTASHCTKRAPWICKAPEVPGALQSAHHWWSSLVWSVLIAVFVVVITMLVTYGTVYRQKKTEDTQQERRNETPPQGSGLKACET</sequence>
<comment type="subcellular location">
    <subcellularLocation>
        <location evidence="1">Cell membrane</location>
        <topology evidence="1">Single-pass type II membrane protein</topology>
    </subcellularLocation>
</comment>
<organism evidence="5 6">
    <name type="scientific">Microcaecilia unicolor</name>
    <dbReference type="NCBI Taxonomy" id="1415580"/>
    <lineage>
        <taxon>Eukaryota</taxon>
        <taxon>Metazoa</taxon>
        <taxon>Chordata</taxon>
        <taxon>Craniata</taxon>
        <taxon>Vertebrata</taxon>
        <taxon>Euteleostomi</taxon>
        <taxon>Amphibia</taxon>
        <taxon>Gymnophiona</taxon>
        <taxon>Siphonopidae</taxon>
        <taxon>Microcaecilia</taxon>
    </lineage>
</organism>
<dbReference type="GeneID" id="115476857"/>